<gene>
    <name evidence="1" type="ORF">J15TS10_05540</name>
</gene>
<dbReference type="PANTHER" id="PTHR10000:SF8">
    <property type="entry name" value="HAD SUPERFAMILY HYDROLASE-LIKE, TYPE 3"/>
    <property type="match status" value="1"/>
</dbReference>
<organism evidence="1 2">
    <name type="scientific">Paenibacillus woosongensis</name>
    <dbReference type="NCBI Taxonomy" id="307580"/>
    <lineage>
        <taxon>Bacteria</taxon>
        <taxon>Bacillati</taxon>
        <taxon>Bacillota</taxon>
        <taxon>Bacilli</taxon>
        <taxon>Bacillales</taxon>
        <taxon>Paenibacillaceae</taxon>
        <taxon>Paenibacillus</taxon>
    </lineage>
</organism>
<dbReference type="InterPro" id="IPR036412">
    <property type="entry name" value="HAD-like_sf"/>
</dbReference>
<reference evidence="1 2" key="1">
    <citation type="submission" date="2021-03" db="EMBL/GenBank/DDBJ databases">
        <title>Antimicrobial resistance genes in bacteria isolated from Japanese honey, and their potential for conferring macrolide and lincosamide resistance in the American foulbrood pathogen Paenibacillus larvae.</title>
        <authorList>
            <person name="Okamoto M."/>
            <person name="Kumagai M."/>
            <person name="Kanamori H."/>
            <person name="Takamatsu D."/>
        </authorList>
    </citation>
    <scope>NUCLEOTIDE SEQUENCE [LARGE SCALE GENOMIC DNA]</scope>
    <source>
        <strain evidence="1 2">J15TS10</strain>
    </source>
</reference>
<sequence length="293" mass="33319">MSRIFITDLDGTLLRSDQTMSDFTVNVLNSAIQEDYIISFATARGLFSAYSVVSDIAWKHPVILYNGALLFDVVHNRVIDGYFLDAGLTNEIIQTGKKHGCSPFYFLLDSTNKERVYHEKLTTFGMIEFLKSRTNDPRFTEVNELESSDDEKTLALTFIGELDDLLPLKEEVSSVLRDKVNLHIMKDYYIEDQYFLEFSHPLASKCEGLKMWAKHMNVETKDICIFGDNLNDLGLFEVGGKKIAVSNSHVDILGIADTVIESNNEDGVAKYIETCIQDIYKETLGINNFKFER</sequence>
<accession>A0ABQ4MMY1</accession>
<dbReference type="InterPro" id="IPR023214">
    <property type="entry name" value="HAD_sf"/>
</dbReference>
<keyword evidence="2" id="KW-1185">Reference proteome</keyword>
<dbReference type="RefSeq" id="WP_213588778.1">
    <property type="nucleotide sequence ID" value="NZ_BOSM01000001.1"/>
</dbReference>
<comment type="caution">
    <text evidence="1">The sequence shown here is derived from an EMBL/GenBank/DDBJ whole genome shotgun (WGS) entry which is preliminary data.</text>
</comment>
<dbReference type="Gene3D" id="3.40.50.1000">
    <property type="entry name" value="HAD superfamily/HAD-like"/>
    <property type="match status" value="1"/>
</dbReference>
<evidence type="ECO:0000313" key="2">
    <source>
        <dbReference type="Proteomes" id="UP000681290"/>
    </source>
</evidence>
<protein>
    <submittedName>
        <fullName evidence="1">Haloacid dehalogenase</fullName>
    </submittedName>
</protein>
<dbReference type="Pfam" id="PF08282">
    <property type="entry name" value="Hydrolase_3"/>
    <property type="match status" value="1"/>
</dbReference>
<dbReference type="Proteomes" id="UP000681290">
    <property type="component" value="Unassembled WGS sequence"/>
</dbReference>
<dbReference type="PANTHER" id="PTHR10000">
    <property type="entry name" value="PHOSPHOSERINE PHOSPHATASE"/>
    <property type="match status" value="1"/>
</dbReference>
<dbReference type="SUPFAM" id="SSF56784">
    <property type="entry name" value="HAD-like"/>
    <property type="match status" value="1"/>
</dbReference>
<name>A0ABQ4MMY1_9BACL</name>
<dbReference type="NCBIfam" id="TIGR01484">
    <property type="entry name" value="HAD-SF-IIB"/>
    <property type="match status" value="1"/>
</dbReference>
<evidence type="ECO:0000313" key="1">
    <source>
        <dbReference type="EMBL" id="GIP56740.1"/>
    </source>
</evidence>
<dbReference type="InterPro" id="IPR006379">
    <property type="entry name" value="HAD-SF_hydro_IIB"/>
</dbReference>
<dbReference type="Gene3D" id="3.30.1240.10">
    <property type="match status" value="1"/>
</dbReference>
<dbReference type="EMBL" id="BOSM01000001">
    <property type="protein sequence ID" value="GIP56740.1"/>
    <property type="molecule type" value="Genomic_DNA"/>
</dbReference>
<proteinExistence type="predicted"/>